<organism evidence="1 2">
    <name type="scientific">Panagrolaimus sp. ES5</name>
    <dbReference type="NCBI Taxonomy" id="591445"/>
    <lineage>
        <taxon>Eukaryota</taxon>
        <taxon>Metazoa</taxon>
        <taxon>Ecdysozoa</taxon>
        <taxon>Nematoda</taxon>
        <taxon>Chromadorea</taxon>
        <taxon>Rhabditida</taxon>
        <taxon>Tylenchina</taxon>
        <taxon>Panagrolaimomorpha</taxon>
        <taxon>Panagrolaimoidea</taxon>
        <taxon>Panagrolaimidae</taxon>
        <taxon>Panagrolaimus</taxon>
    </lineage>
</organism>
<evidence type="ECO:0000313" key="2">
    <source>
        <dbReference type="WBParaSite" id="ES5_v2.g23209.t1"/>
    </source>
</evidence>
<name>A0AC34G0V1_9BILA</name>
<dbReference type="Proteomes" id="UP000887579">
    <property type="component" value="Unplaced"/>
</dbReference>
<dbReference type="WBParaSite" id="ES5_v2.g23209.t1">
    <property type="protein sequence ID" value="ES5_v2.g23209.t1"/>
    <property type="gene ID" value="ES5_v2.g23209"/>
</dbReference>
<protein>
    <submittedName>
        <fullName evidence="2">BTB domain-containing protein</fullName>
    </submittedName>
</protein>
<sequence>MASRKIKLRESKKITCPFAINWVIPRSTLEEMTQHDEFLVTPIYDASNIPGIGYQILLHPSRLLCNNIKAVSFFFLVAVGDEKEVYGSYTVEIKSADFRQHHRFNYLSTDTAAFSKFIGPRNDILNPENGYLKDDKLILQFSGTINVFRPNLMLQNDCSFKRQKFQSLGDSFWLNNDKDFSIVAGTKKILVHKAVLSVVSEVFNRMLQSNCIETNENKIEIPDFDFLTVETAIKLCYDQNIDDIFNVQIGADLIRFFDKYLMNGLKNSIEARLIPEITVLNACKLATIAVFFNASKLEKECVNFLHICLNENVMVSDIDELHESLSVNGLNFSSFSYQS</sequence>
<reference evidence="2" key="1">
    <citation type="submission" date="2022-11" db="UniProtKB">
        <authorList>
            <consortium name="WormBaseParasite"/>
        </authorList>
    </citation>
    <scope>IDENTIFICATION</scope>
</reference>
<accession>A0AC34G0V1</accession>
<evidence type="ECO:0000313" key="1">
    <source>
        <dbReference type="Proteomes" id="UP000887579"/>
    </source>
</evidence>
<proteinExistence type="predicted"/>